<dbReference type="Proteomes" id="UP001108240">
    <property type="component" value="Unplaced"/>
</dbReference>
<dbReference type="InterPro" id="IPR009060">
    <property type="entry name" value="UBA-like_sf"/>
</dbReference>
<organism evidence="4 5">
    <name type="scientific">Cyprinus carpio carpio</name>
    <dbReference type="NCBI Taxonomy" id="630221"/>
    <lineage>
        <taxon>Eukaryota</taxon>
        <taxon>Metazoa</taxon>
        <taxon>Chordata</taxon>
        <taxon>Craniata</taxon>
        <taxon>Vertebrata</taxon>
        <taxon>Euteleostomi</taxon>
        <taxon>Actinopterygii</taxon>
        <taxon>Neopterygii</taxon>
        <taxon>Teleostei</taxon>
        <taxon>Ostariophysi</taxon>
        <taxon>Cypriniformes</taxon>
        <taxon>Cyprinidae</taxon>
        <taxon>Cyprininae</taxon>
        <taxon>Cyprinus</taxon>
    </lineage>
</organism>
<feature type="domain" description="UBA" evidence="3">
    <location>
        <begin position="438"/>
        <end position="478"/>
    </location>
</feature>
<dbReference type="Pfam" id="PF00627">
    <property type="entry name" value="UBA"/>
    <property type="match status" value="1"/>
</dbReference>
<dbReference type="CDD" id="cd17062">
    <property type="entry name" value="Ubl_NUB1"/>
    <property type="match status" value="1"/>
</dbReference>
<feature type="compositionally biased region" description="Basic and acidic residues" evidence="2">
    <location>
        <begin position="488"/>
        <end position="501"/>
    </location>
</feature>
<name>A0A8C1FSK3_CYPCA</name>
<dbReference type="InterPro" id="IPR015940">
    <property type="entry name" value="UBA"/>
</dbReference>
<evidence type="ECO:0000313" key="4">
    <source>
        <dbReference type="Ensembl" id="ENSCCRP00000096372.2"/>
    </source>
</evidence>
<dbReference type="OMA" id="SVCRLME"/>
<dbReference type="SUPFAM" id="SSF54236">
    <property type="entry name" value="Ubiquitin-like"/>
    <property type="match status" value="1"/>
</dbReference>
<dbReference type="SUPFAM" id="SSF46934">
    <property type="entry name" value="UBA-like"/>
    <property type="match status" value="2"/>
</dbReference>
<accession>A0A8C1FSK3</accession>
<protein>
    <submittedName>
        <fullName evidence="4">Negative regulator of ubiquitin-like proteins 1</fullName>
    </submittedName>
</protein>
<keyword evidence="5" id="KW-1185">Reference proteome</keyword>
<dbReference type="InterPro" id="IPR029071">
    <property type="entry name" value="Ubiquitin-like_domsf"/>
</dbReference>
<dbReference type="PROSITE" id="PS50030">
    <property type="entry name" value="UBA"/>
    <property type="match status" value="2"/>
</dbReference>
<dbReference type="CDD" id="cd14291">
    <property type="entry name" value="UBA1_NUB1_like"/>
    <property type="match status" value="1"/>
</dbReference>
<dbReference type="AlphaFoldDB" id="A0A8C1FSK3"/>
<dbReference type="Pfam" id="PF18037">
    <property type="entry name" value="Ubiquitin_5"/>
    <property type="match status" value="1"/>
</dbReference>
<evidence type="ECO:0000313" key="5">
    <source>
        <dbReference type="Proteomes" id="UP001108240"/>
    </source>
</evidence>
<feature type="coiled-coil region" evidence="1">
    <location>
        <begin position="412"/>
        <end position="449"/>
    </location>
</feature>
<sequence length="565" mass="65342">MINAGFPGDFHSRADGFRFRFQTLCASEDLWRSVEMEEKLISLLRRDKVQLCTEPFISDQQKIRELAQKYASASGFSLEEVISTLESIRAEKDEGNKQFKETAVASLELLLPKREGENKKMKAHLKTKLDITTKELMKQISEEHGFKHFKLILAGKTLSPEKRLDEQNVKTKSKIMVMVVAPEQEKKQMLEEEEKKHQLDEGLQRTQKGFQILSERDGSEDPGSTPYLEIADQKGNPLQIPDSERKALILAMGFHEKGRALIKKRNYSAALTHLWQADEQFNKCNPALQRTVDNYAVLQLDVVWCYQALKQLEYLKDARQRLERAEDCFKRCYGEQKSRLQQIKGHTGGEDVLFLRLYLLQSLLADLEGEKDQAVNKLKKVNELFRQLSLDTKKMDQLVTLGFSEQEARLGLRACRGDVEEAKRLIEQRKKEKEELKEREQEMRRSRLQDINTLVELGFSKRDAARALHQTRGDLDEAYRVRTHTHTHDLLDRAEAQRSERVAPPSPPSSSDSTAWSRVDEDLVKEVLEDIPRHEEDYLDLSLDEEKELMQQIRSRLETQSSSSA</sequence>
<proteinExistence type="predicted"/>
<feature type="region of interest" description="Disordered" evidence="2">
    <location>
        <begin position="488"/>
        <end position="518"/>
    </location>
</feature>
<dbReference type="PANTHER" id="PTHR12948:SF3">
    <property type="entry name" value="NEDD8 ULTIMATE BUSTER 1"/>
    <property type="match status" value="1"/>
</dbReference>
<feature type="domain" description="UBA" evidence="3">
    <location>
        <begin position="389"/>
        <end position="429"/>
    </location>
</feature>
<keyword evidence="1" id="KW-0175">Coiled coil</keyword>
<dbReference type="GeneTree" id="ENSGT00390000010557"/>
<evidence type="ECO:0000256" key="2">
    <source>
        <dbReference type="SAM" id="MobiDB-lite"/>
    </source>
</evidence>
<dbReference type="InterPro" id="IPR041207">
    <property type="entry name" value="NUB1_ubiquitin-like_dom"/>
</dbReference>
<dbReference type="GO" id="GO:2000058">
    <property type="term" value="P:regulation of ubiquitin-dependent protein catabolic process"/>
    <property type="evidence" value="ECO:0007669"/>
    <property type="project" value="TreeGrafter"/>
</dbReference>
<reference evidence="4" key="1">
    <citation type="submission" date="2025-08" db="UniProtKB">
        <authorList>
            <consortium name="Ensembl"/>
        </authorList>
    </citation>
    <scope>IDENTIFICATION</scope>
</reference>
<dbReference type="SMART" id="SM00165">
    <property type="entry name" value="UBA"/>
    <property type="match status" value="2"/>
</dbReference>
<dbReference type="Gene3D" id="3.10.20.90">
    <property type="entry name" value="Phosphatidylinositol 3-kinase Catalytic Subunit, Chain A, domain 1"/>
    <property type="match status" value="1"/>
</dbReference>
<dbReference type="Ensembl" id="ENSCCRT00000104588.2">
    <property type="protein sequence ID" value="ENSCCRP00000096372.2"/>
    <property type="gene ID" value="ENSCCRG00000051921.2"/>
</dbReference>
<dbReference type="InterPro" id="IPR039749">
    <property type="entry name" value="NUB1"/>
</dbReference>
<dbReference type="PANTHER" id="PTHR12948">
    <property type="entry name" value="NEDD8 ULTIMATE BUSTER-1 BS4 PROTEIN"/>
    <property type="match status" value="1"/>
</dbReference>
<evidence type="ECO:0000256" key="1">
    <source>
        <dbReference type="SAM" id="Coils"/>
    </source>
</evidence>
<dbReference type="Gene3D" id="1.10.8.10">
    <property type="entry name" value="DNA helicase RuvA subunit, C-terminal domain"/>
    <property type="match status" value="2"/>
</dbReference>
<reference evidence="4" key="2">
    <citation type="submission" date="2025-09" db="UniProtKB">
        <authorList>
            <consortium name="Ensembl"/>
        </authorList>
    </citation>
    <scope>IDENTIFICATION</scope>
</reference>
<evidence type="ECO:0000259" key="3">
    <source>
        <dbReference type="PROSITE" id="PS50030"/>
    </source>
</evidence>